<dbReference type="EMBL" id="LR134523">
    <property type="protein sequence ID" value="VEJ34892.1"/>
    <property type="molecule type" value="Genomic_DNA"/>
</dbReference>
<dbReference type="InterPro" id="IPR004635">
    <property type="entry name" value="Pept_S49_SppA"/>
</dbReference>
<dbReference type="RefSeq" id="WP_197721104.1">
    <property type="nucleotide sequence ID" value="NZ_LR134523.1"/>
</dbReference>
<dbReference type="GO" id="GO:0008236">
    <property type="term" value="F:serine-type peptidase activity"/>
    <property type="evidence" value="ECO:0007669"/>
    <property type="project" value="UniProtKB-KW"/>
</dbReference>
<dbReference type="CDD" id="cd07023">
    <property type="entry name" value="S49_Sppa_N_C"/>
    <property type="match status" value="1"/>
</dbReference>
<name>A0A3S5F7T5_9FIRM</name>
<keyword evidence="7" id="KW-1185">Reference proteome</keyword>
<feature type="domain" description="Peptidase S49" evidence="5">
    <location>
        <begin position="137"/>
        <end position="283"/>
    </location>
</feature>
<evidence type="ECO:0000256" key="2">
    <source>
        <dbReference type="ARBA" id="ARBA00022670"/>
    </source>
</evidence>
<dbReference type="PANTHER" id="PTHR42987">
    <property type="entry name" value="PEPTIDASE S49"/>
    <property type="match status" value="1"/>
</dbReference>
<dbReference type="EC" id="3.4.21.-" evidence="6"/>
<dbReference type="InterPro" id="IPR047272">
    <property type="entry name" value="S49_SppA_C"/>
</dbReference>
<dbReference type="Proteomes" id="UP000269544">
    <property type="component" value="Chromosome"/>
</dbReference>
<keyword evidence="4" id="KW-0720">Serine protease</keyword>
<dbReference type="Pfam" id="PF01343">
    <property type="entry name" value="Peptidase_S49"/>
    <property type="match status" value="1"/>
</dbReference>
<evidence type="ECO:0000259" key="5">
    <source>
        <dbReference type="Pfam" id="PF01343"/>
    </source>
</evidence>
<dbReference type="AlphaFoldDB" id="A0A3S5F7T5"/>
<evidence type="ECO:0000313" key="7">
    <source>
        <dbReference type="Proteomes" id="UP000269544"/>
    </source>
</evidence>
<sequence>MLEKMNTKRWIAVGIAVLILGLSALSSGLSSLINREEQMKKVEESIRNSIGSFDRTVLEGENADAKIAKIAVEGPIMDIPSTPFAGTMAYDHRLTLAELDDILEDDTVKGVLLEVNSPGGGVFESAELHKKLKAIADADKTIYVSMGNMAASGGYYISAPAKKIYAAPSTITGSIGVIMGGQNLSGLLEKLGIADQAIKSAAHKDIGSTTRPMTEDERAILQGVIDDMYGEFLKVVSEGRQMDIEQVRTLADGSIYTGNQAKANGLIDEIGYPEDVLAALKTAIGAEDAQVYEYTPGLSGSIFGNFFSKTSIENEVIEKLLFESLNAGARPMYLYGGA</sequence>
<accession>A0A3S5F7T5</accession>
<comment type="similarity">
    <text evidence="1">Belongs to the peptidase S49 family.</text>
</comment>
<dbReference type="PANTHER" id="PTHR42987:SF7">
    <property type="entry name" value="SIGNAL PEPTIDE PEPTIDASE SPPA-RELATED"/>
    <property type="match status" value="1"/>
</dbReference>
<keyword evidence="2 6" id="KW-0645">Protease</keyword>
<organism evidence="6 7">
    <name type="scientific">Aedoeadaptatus ivorii</name>
    <dbReference type="NCBI Taxonomy" id="54006"/>
    <lineage>
        <taxon>Bacteria</taxon>
        <taxon>Bacillati</taxon>
        <taxon>Bacillota</taxon>
        <taxon>Tissierellia</taxon>
        <taxon>Tissierellales</taxon>
        <taxon>Peptoniphilaceae</taxon>
        <taxon>Aedoeadaptatus</taxon>
    </lineage>
</organism>
<dbReference type="InterPro" id="IPR002142">
    <property type="entry name" value="Peptidase_S49"/>
</dbReference>
<proteinExistence type="inferred from homology"/>
<keyword evidence="3 6" id="KW-0378">Hydrolase</keyword>
<evidence type="ECO:0000256" key="1">
    <source>
        <dbReference type="ARBA" id="ARBA00008683"/>
    </source>
</evidence>
<reference evidence="6 7" key="1">
    <citation type="submission" date="2018-12" db="EMBL/GenBank/DDBJ databases">
        <authorList>
            <consortium name="Pathogen Informatics"/>
        </authorList>
    </citation>
    <scope>NUCLEOTIDE SEQUENCE [LARGE SCALE GENOMIC DNA]</scope>
    <source>
        <strain evidence="6 7">NCTC13079</strain>
    </source>
</reference>
<dbReference type="SUPFAM" id="SSF52096">
    <property type="entry name" value="ClpP/crotonase"/>
    <property type="match status" value="1"/>
</dbReference>
<evidence type="ECO:0000313" key="6">
    <source>
        <dbReference type="EMBL" id="VEJ34892.1"/>
    </source>
</evidence>
<dbReference type="InterPro" id="IPR029045">
    <property type="entry name" value="ClpP/crotonase-like_dom_sf"/>
</dbReference>
<gene>
    <name evidence="6" type="primary">sppA</name>
    <name evidence="6" type="ORF">NCTC13079_00378</name>
</gene>
<dbReference type="GO" id="GO:0006508">
    <property type="term" value="P:proteolysis"/>
    <property type="evidence" value="ECO:0007669"/>
    <property type="project" value="UniProtKB-KW"/>
</dbReference>
<dbReference type="KEGG" id="piv:NCTC13079_00378"/>
<dbReference type="Gene3D" id="3.90.226.10">
    <property type="entry name" value="2-enoyl-CoA Hydratase, Chain A, domain 1"/>
    <property type="match status" value="2"/>
</dbReference>
<evidence type="ECO:0000256" key="3">
    <source>
        <dbReference type="ARBA" id="ARBA00022801"/>
    </source>
</evidence>
<dbReference type="NCBIfam" id="TIGR00706">
    <property type="entry name" value="SppA_dom"/>
    <property type="match status" value="1"/>
</dbReference>
<evidence type="ECO:0000256" key="4">
    <source>
        <dbReference type="ARBA" id="ARBA00022825"/>
    </source>
</evidence>
<protein>
    <submittedName>
        <fullName evidence="6">Protease 4</fullName>
        <ecNumber evidence="6">3.4.21.-</ecNumber>
    </submittedName>
</protein>